<reference evidence="3 4" key="1">
    <citation type="journal article" date="2025" name="Anaerobe">
        <title>Description of Anaerococcus kampingiae sp. nov., Anaerococcus groningensis sp. nov., Anaerococcus martiniensis sp. nov., and Anaerococcus cruorum sp. nov., isolated from human clinical specimens.</title>
        <authorList>
            <person name="Boiten K.E."/>
            <person name="Meijer J."/>
            <person name="van Wezel E.M."/>
            <person name="Veloo A.C.M."/>
        </authorList>
    </citation>
    <scope>NUCLEOTIDE SEQUENCE [LARGE SCALE GENOMIC DNA]</scope>
    <source>
        <strain evidence="3 4">ENR1039</strain>
    </source>
</reference>
<keyword evidence="4" id="KW-1185">Reference proteome</keyword>
<organism evidence="3 4">
    <name type="scientific">Anaerococcus cruorum</name>
    <dbReference type="NCBI Taxonomy" id="3115617"/>
    <lineage>
        <taxon>Bacteria</taxon>
        <taxon>Bacillati</taxon>
        <taxon>Bacillota</taxon>
        <taxon>Tissierellia</taxon>
        <taxon>Tissierellales</taxon>
        <taxon>Peptoniphilaceae</taxon>
        <taxon>Anaerococcus</taxon>
    </lineage>
</organism>
<keyword evidence="3" id="KW-0808">Transferase</keyword>
<dbReference type="SUPFAM" id="SSF52266">
    <property type="entry name" value="SGNH hydrolase"/>
    <property type="match status" value="1"/>
</dbReference>
<dbReference type="Pfam" id="PF01757">
    <property type="entry name" value="Acyl_transf_3"/>
    <property type="match status" value="1"/>
</dbReference>
<proteinExistence type="predicted"/>
<feature type="transmembrane region" description="Helical" evidence="1">
    <location>
        <begin position="129"/>
        <end position="149"/>
    </location>
</feature>
<evidence type="ECO:0000256" key="1">
    <source>
        <dbReference type="SAM" id="Phobius"/>
    </source>
</evidence>
<keyword evidence="3" id="KW-0012">Acyltransferase</keyword>
<dbReference type="EMBL" id="JBGMEH010000008">
    <property type="protein sequence ID" value="MFO3716611.1"/>
    <property type="molecule type" value="Genomic_DNA"/>
</dbReference>
<dbReference type="EC" id="2.3.1.-" evidence="3"/>
<feature type="transmembrane region" description="Helical" evidence="1">
    <location>
        <begin position="361"/>
        <end position="384"/>
    </location>
</feature>
<dbReference type="PANTHER" id="PTHR23028">
    <property type="entry name" value="ACETYLTRANSFERASE"/>
    <property type="match status" value="1"/>
</dbReference>
<keyword evidence="1" id="KW-0472">Membrane</keyword>
<evidence type="ECO:0000313" key="3">
    <source>
        <dbReference type="EMBL" id="MFO3716611.1"/>
    </source>
</evidence>
<name>A0ABW9MXS3_9FIRM</name>
<feature type="transmembrane region" description="Helical" evidence="1">
    <location>
        <begin position="257"/>
        <end position="278"/>
    </location>
</feature>
<feature type="transmembrane region" description="Helical" evidence="1">
    <location>
        <begin position="233"/>
        <end position="251"/>
    </location>
</feature>
<dbReference type="InterPro" id="IPR050879">
    <property type="entry name" value="Acyltransferase_3"/>
</dbReference>
<feature type="transmembrane region" description="Helical" evidence="1">
    <location>
        <begin position="29"/>
        <end position="50"/>
    </location>
</feature>
<accession>A0ABW9MXS3</accession>
<keyword evidence="1" id="KW-0812">Transmembrane</keyword>
<feature type="transmembrane region" description="Helical" evidence="1">
    <location>
        <begin position="317"/>
        <end position="340"/>
    </location>
</feature>
<sequence>MKIKGLDFLRVYAMILVLCYHYFPAALPGGFLGVSILFVISGFLISYHLIDELFETGNIDYKKFYTKRFVRIFPALLLMMFLSTLFVPSINDDYSVGFFDQFLAAFTFNYNFYEILRGGSYEGQFIRGIFMHTWSLALEIHFYLIWPWVMGFLYKKARQKRAIKRRFSDLFLQITFYLAIIGFVLMFILTLIKKVDTGIVYFFDLTRMASFMLGSFLASFVKRFSFKKIPYNKPTLVGIGLIFLMALTMTYDSKITYILGFLLTDLITGFLILVGFANPNLMENKFVSRLAEYSYGFYIFHWPVWVLVSNFNKTSKGLIIAILVTIILVLFNHHVFEPIFKGKNLIPLKYMDKKYEINYKKYGILFQASLIFMIITSFSLSYAIGDNAGAMMSLEKQILKESVNQDLEKIKLDKKELDNFINKNNSEFVKEAKEETSLTLIGDSVMLGPREYLANNISNLYINAEGSRPLEDGAKIIAEMENTGNLGDIVILALGTNAEKSPMSSLKKIINDFPEGKRLILVTCYDNRYPQPHPVSQAMQEIAKKYEFVTLMEWEDYAIKNPSFYEGTDGVHFYGQTKAYEAYLKLLNEAIDKSLLNTAKGD</sequence>
<dbReference type="InterPro" id="IPR002656">
    <property type="entry name" value="Acyl_transf_3_dom"/>
</dbReference>
<feature type="transmembrane region" description="Helical" evidence="1">
    <location>
        <begin position="70"/>
        <end position="90"/>
    </location>
</feature>
<protein>
    <submittedName>
        <fullName evidence="3">Acyltransferase family protein</fullName>
        <ecNumber evidence="3">2.3.1.-</ecNumber>
    </submittedName>
</protein>
<gene>
    <name evidence="3" type="ORF">ACCQ40_07555</name>
</gene>
<feature type="domain" description="Acyltransferase 3" evidence="2">
    <location>
        <begin position="4"/>
        <end position="329"/>
    </location>
</feature>
<dbReference type="RefSeq" id="WP_410033246.1">
    <property type="nucleotide sequence ID" value="NZ_JBGMEH010000008.1"/>
</dbReference>
<feature type="transmembrane region" description="Helical" evidence="1">
    <location>
        <begin position="170"/>
        <end position="192"/>
    </location>
</feature>
<feature type="transmembrane region" description="Helical" evidence="1">
    <location>
        <begin position="290"/>
        <end position="311"/>
    </location>
</feature>
<evidence type="ECO:0000313" key="4">
    <source>
        <dbReference type="Proteomes" id="UP001638015"/>
    </source>
</evidence>
<evidence type="ECO:0000259" key="2">
    <source>
        <dbReference type="Pfam" id="PF01757"/>
    </source>
</evidence>
<dbReference type="Proteomes" id="UP001638015">
    <property type="component" value="Unassembled WGS sequence"/>
</dbReference>
<feature type="transmembrane region" description="Helical" evidence="1">
    <location>
        <begin position="198"/>
        <end position="221"/>
    </location>
</feature>
<keyword evidence="1" id="KW-1133">Transmembrane helix</keyword>
<dbReference type="GO" id="GO:0016746">
    <property type="term" value="F:acyltransferase activity"/>
    <property type="evidence" value="ECO:0007669"/>
    <property type="project" value="UniProtKB-KW"/>
</dbReference>
<comment type="caution">
    <text evidence="3">The sequence shown here is derived from an EMBL/GenBank/DDBJ whole genome shotgun (WGS) entry which is preliminary data.</text>
</comment>
<dbReference type="PANTHER" id="PTHR23028:SF53">
    <property type="entry name" value="ACYL_TRANSF_3 DOMAIN-CONTAINING PROTEIN"/>
    <property type="match status" value="1"/>
</dbReference>